<dbReference type="Gene3D" id="1.25.10.10">
    <property type="entry name" value="Leucine-rich Repeat Variant"/>
    <property type="match status" value="1"/>
</dbReference>
<dbReference type="SUPFAM" id="SSF48371">
    <property type="entry name" value="ARM repeat"/>
    <property type="match status" value="2"/>
</dbReference>
<dbReference type="PANTHER" id="PTHR46108:SF3">
    <property type="entry name" value="WD REPEAT- AND FYVE DOMAIN-CONTAINING PROTEIN 4"/>
    <property type="match status" value="1"/>
</dbReference>
<dbReference type="InterPro" id="IPR019775">
    <property type="entry name" value="WD40_repeat_CS"/>
</dbReference>
<accession>A0ABQ0FHQ4</accession>
<feature type="region of interest" description="Disordered" evidence="4">
    <location>
        <begin position="2333"/>
        <end position="2365"/>
    </location>
</feature>
<dbReference type="Gene3D" id="2.130.10.10">
    <property type="entry name" value="YVTN repeat-like/Quinoprotein amine dehydrogenase"/>
    <property type="match status" value="1"/>
</dbReference>
<comment type="caution">
    <text evidence="7">The sequence shown here is derived from an EMBL/GenBank/DDBJ whole genome shotgun (WGS) entry which is preliminary data.</text>
</comment>
<dbReference type="InterPro" id="IPR015943">
    <property type="entry name" value="WD40/YVTN_repeat-like_dom_sf"/>
</dbReference>
<dbReference type="EMBL" id="BAAFST010000014">
    <property type="protein sequence ID" value="GAB1298711.1"/>
    <property type="molecule type" value="Genomic_DNA"/>
</dbReference>
<dbReference type="InterPro" id="IPR036372">
    <property type="entry name" value="BEACH_dom_sf"/>
</dbReference>
<feature type="region of interest" description="Disordered" evidence="4">
    <location>
        <begin position="992"/>
        <end position="1012"/>
    </location>
</feature>
<feature type="region of interest" description="Disordered" evidence="4">
    <location>
        <begin position="1957"/>
        <end position="1979"/>
    </location>
</feature>
<dbReference type="SUPFAM" id="SSF81837">
    <property type="entry name" value="BEACH domain"/>
    <property type="match status" value="2"/>
</dbReference>
<dbReference type="SMART" id="SM01026">
    <property type="entry name" value="Beach"/>
    <property type="match status" value="1"/>
</dbReference>
<protein>
    <submittedName>
        <fullName evidence="7">WD repeat- and FYVE domain-containing protein 4</fullName>
    </submittedName>
</protein>
<evidence type="ECO:0000256" key="3">
    <source>
        <dbReference type="PROSITE-ProRule" id="PRU00221"/>
    </source>
</evidence>
<dbReference type="Gene3D" id="2.30.29.30">
    <property type="entry name" value="Pleckstrin-homology domain (PH domain)/Phosphotyrosine-binding domain (PTB)"/>
    <property type="match status" value="1"/>
</dbReference>
<dbReference type="InterPro" id="IPR000409">
    <property type="entry name" value="BEACH_dom"/>
</dbReference>
<dbReference type="InterPro" id="IPR016024">
    <property type="entry name" value="ARM-type_fold"/>
</dbReference>
<keyword evidence="8" id="KW-1185">Reference proteome</keyword>
<dbReference type="PROSITE" id="PS50197">
    <property type="entry name" value="BEACH"/>
    <property type="match status" value="1"/>
</dbReference>
<dbReference type="CDD" id="cd06071">
    <property type="entry name" value="Beach"/>
    <property type="match status" value="1"/>
</dbReference>
<dbReference type="InterPro" id="IPR023362">
    <property type="entry name" value="PH-BEACH_dom"/>
</dbReference>
<dbReference type="CDD" id="cd01201">
    <property type="entry name" value="PH_BEACH"/>
    <property type="match status" value="1"/>
</dbReference>
<dbReference type="PROSITE" id="PS50294">
    <property type="entry name" value="WD_REPEATS_REGION"/>
    <property type="match status" value="1"/>
</dbReference>
<evidence type="ECO:0000256" key="2">
    <source>
        <dbReference type="ARBA" id="ARBA00022737"/>
    </source>
</evidence>
<proteinExistence type="predicted"/>
<feature type="compositionally biased region" description="Basic and acidic residues" evidence="4">
    <location>
        <begin position="1"/>
        <end position="15"/>
    </location>
</feature>
<evidence type="ECO:0000256" key="1">
    <source>
        <dbReference type="ARBA" id="ARBA00022574"/>
    </source>
</evidence>
<dbReference type="PROSITE" id="PS50082">
    <property type="entry name" value="WD_REPEATS_2"/>
    <property type="match status" value="1"/>
</dbReference>
<dbReference type="InterPro" id="IPR051944">
    <property type="entry name" value="BEACH_domain_protein"/>
</dbReference>
<gene>
    <name evidence="7" type="ORF">APTSU1_001394700</name>
</gene>
<name>A0ABQ0FHQ4_APOSI</name>
<dbReference type="PANTHER" id="PTHR46108">
    <property type="entry name" value="BLUE CHEESE"/>
    <property type="match status" value="1"/>
</dbReference>
<feature type="domain" description="BEACH" evidence="5">
    <location>
        <begin position="2547"/>
        <end position="2899"/>
    </location>
</feature>
<dbReference type="PROSITE" id="PS51783">
    <property type="entry name" value="PH_BEACH"/>
    <property type="match status" value="1"/>
</dbReference>
<dbReference type="SUPFAM" id="SSF50729">
    <property type="entry name" value="PH domain-like"/>
    <property type="match status" value="1"/>
</dbReference>
<dbReference type="Gene3D" id="1.10.1540.10">
    <property type="entry name" value="BEACH domain"/>
    <property type="match status" value="2"/>
</dbReference>
<dbReference type="Pfam" id="PF02138">
    <property type="entry name" value="Beach"/>
    <property type="match status" value="2"/>
</dbReference>
<organism evidence="7 8">
    <name type="scientific">Apodemus speciosus</name>
    <name type="common">Large Japanese field mouse</name>
    <dbReference type="NCBI Taxonomy" id="105296"/>
    <lineage>
        <taxon>Eukaryota</taxon>
        <taxon>Metazoa</taxon>
        <taxon>Chordata</taxon>
        <taxon>Craniata</taxon>
        <taxon>Vertebrata</taxon>
        <taxon>Euteleostomi</taxon>
        <taxon>Mammalia</taxon>
        <taxon>Eutheria</taxon>
        <taxon>Euarchontoglires</taxon>
        <taxon>Glires</taxon>
        <taxon>Rodentia</taxon>
        <taxon>Myomorpha</taxon>
        <taxon>Muroidea</taxon>
        <taxon>Muridae</taxon>
        <taxon>Murinae</taxon>
        <taxon>Apodemus</taxon>
    </lineage>
</organism>
<dbReference type="PROSITE" id="PS00678">
    <property type="entry name" value="WD_REPEATS_1"/>
    <property type="match status" value="1"/>
</dbReference>
<feature type="region of interest" description="Disordered" evidence="4">
    <location>
        <begin position="1858"/>
        <end position="1891"/>
    </location>
</feature>
<evidence type="ECO:0000313" key="8">
    <source>
        <dbReference type="Proteomes" id="UP001623349"/>
    </source>
</evidence>
<evidence type="ECO:0000259" key="6">
    <source>
        <dbReference type="PROSITE" id="PS51783"/>
    </source>
</evidence>
<reference evidence="7 8" key="1">
    <citation type="submission" date="2024-08" db="EMBL/GenBank/DDBJ databases">
        <title>The draft genome of Apodemus speciosus.</title>
        <authorList>
            <person name="Nabeshima K."/>
            <person name="Suzuki S."/>
            <person name="Onuma M."/>
        </authorList>
    </citation>
    <scope>NUCLEOTIDE SEQUENCE [LARGE SCALE GENOMIC DNA]</scope>
    <source>
        <strain evidence="7">IB14-021</strain>
    </source>
</reference>
<feature type="region of interest" description="Disordered" evidence="4">
    <location>
        <begin position="2892"/>
        <end position="2913"/>
    </location>
</feature>
<dbReference type="InterPro" id="IPR011993">
    <property type="entry name" value="PH-like_dom_sf"/>
</dbReference>
<evidence type="ECO:0000313" key="7">
    <source>
        <dbReference type="EMBL" id="GAB1298711.1"/>
    </source>
</evidence>
<dbReference type="Pfam" id="PF00400">
    <property type="entry name" value="WD40"/>
    <property type="match status" value="2"/>
</dbReference>
<dbReference type="SMART" id="SM00320">
    <property type="entry name" value="WD40"/>
    <property type="match status" value="5"/>
</dbReference>
<feature type="region of interest" description="Disordered" evidence="4">
    <location>
        <begin position="1484"/>
        <end position="1524"/>
    </location>
</feature>
<feature type="repeat" description="WD" evidence="3">
    <location>
        <begin position="3050"/>
        <end position="3084"/>
    </location>
</feature>
<dbReference type="SUPFAM" id="SSF50978">
    <property type="entry name" value="WD40 repeat-like"/>
    <property type="match status" value="1"/>
</dbReference>
<keyword evidence="2" id="KW-0677">Repeat</keyword>
<dbReference type="InterPro" id="IPR001680">
    <property type="entry name" value="WD40_rpt"/>
</dbReference>
<dbReference type="InterPro" id="IPR036322">
    <property type="entry name" value="WD40_repeat_dom_sf"/>
</dbReference>
<evidence type="ECO:0000256" key="4">
    <source>
        <dbReference type="SAM" id="MobiDB-lite"/>
    </source>
</evidence>
<dbReference type="Proteomes" id="UP001623349">
    <property type="component" value="Unassembled WGS sequence"/>
</dbReference>
<dbReference type="InterPro" id="IPR011989">
    <property type="entry name" value="ARM-like"/>
</dbReference>
<feature type="compositionally biased region" description="Polar residues" evidence="4">
    <location>
        <begin position="2342"/>
        <end position="2352"/>
    </location>
</feature>
<keyword evidence="1 3" id="KW-0853">WD repeat</keyword>
<feature type="domain" description="BEACH-type PH" evidence="6">
    <location>
        <begin position="2405"/>
        <end position="2530"/>
    </location>
</feature>
<dbReference type="Pfam" id="PF14844">
    <property type="entry name" value="PH_BEACH"/>
    <property type="match status" value="1"/>
</dbReference>
<sequence length="3256" mass="362791">MEAEDLSKAEDRPEDPGFQNEGQSPAEKPNVSLEGQSPGPTVLWDTLEQKFLEYQQLKHKNPEERRKSLLSLLPLFLKAWEHSVGIICFRSLQRLAEDVSDQLAQEIQQALAGKPAEQARTAAGQLLRWKSDVDQDGYLLLKSVYVLTGTDSETLGRVVDSGLPALLLQCLYLFFAFPVEKDELLESDVQGQRMFVQMLLNICSESQGLEGLLSGSELQSLLIATTCLREHSCFFWKQPTFCVLRAISKAQSPSVIQYLRTADCVRLSVQNLSKLADTLAAPEVSEAVSLILNFVKDSYPISSALLLEFENGEGYPLLLKVLLRSWSQALYTTKDDLEYLTRVYTPSEYLIRLYTPSEYLTRVYTPSEYLIRVYTPSEYLIRVYNGLTQGVVEPHLQELVELVMWLTTCGRSELKVFDSVTYPQLEGFKFCQEASGVTVKNLQAFQVLQNLFHRASDSVLCIQVLLAIKTMWAWNPRNFFLLEWTLQPISQFVEVIPLKPTPVQEHFFQLLETLVFKLLYVPHEVLAKVQRLIKESSELSCTLVALRSILRITASDRLFTDIFRDSGLLGLLLAQLRKQAKIMRKSGNKEYSPGVQDPERELTRVMLDTVVTLLQGSVRNAVVLKDHGMVPFIKIFLDDECYRGPSLSILEQLSVINAEEYMSIIVGALCSSTQGELQLKLDLLKSLLRILETPKGHAAFRVSSGFNGLLSLLSDLEGSLQVPAVPTWGAVSPSQTLELVLHTLCVVSAALHLDPVNEHFFRSNGLFEKLAEDLCLLGCFGAPEEEEGTRRYSSSDTKARPFMDLLSCAFSSNCQFPPRVQSCLQILSFLESMASGTLHLRRDLMEPVRAGQEPSMDARKGEAGGCQGKLKQWPDLEERMDEGDVMIMHPGIICIMVRLLPCLYLEDHPQLSEEIQCSMARHLLSLVKSEKNRQVMCEAGMLRTLMTFCHRTLSTGGSVLHSILIRIFEKLGSQAIEPDVLSGSCAATAEKCTDASPRPRGSQDLRSSWTSQDSATALQTTLSLISMTSPRNPQPQRAALTPSFVEFDMSAEGYGCLFTPTLSTVMGTGTEHSISGGTGSGAPSRQANVMEGHPLRFLTLVRHMARTEQPFVCFSISLCMDDLSLVVSTEEKEFQPLDVMEPEDEAEPSAGRQLQVRCSQLLACGQWYHLAVVVSKEMKRNCSVTTYLDGQAIGSAKMLYIQALPGSFFSMDPSSFVDVYGYIGTPRVWKQKSSLIWRLGPAYLFEEDISVETLTLIIKLGPRYCGNFQAVHLQGEDPDGEATPLIAEERVSFGLYVPSSSITSIMNIRNTYNEVDSRLIAKEMNISSRDNATPVFLLRNCAGHLSGSLRTLGAVAVGQLGVRVFHSSPAASSLDYIGGPAILLGLISLATDDHTMYAAMKVLHSVLTSNAMCDYLMQHIRGYQILAFLLRKKTSFLNHRIFQLILSVAGTAELGFRPSAVTNMCIFQHVLCNFENDLRGRAGDSEAEWQDPQTSLDKHCRQPGARSLFSSPGDPSVTKREGPRNAEIAHQAQLLPKLMFLLNEPSLAVSKVSTIIAILGCQLKGHFHIQDFLRVGLFVIYTLKPSSVNERQICMDGAQDPSTPAGSQTSGKAIWLRNQLLEMLFGVISSSQLHLSSELKEQVFLSLGPDWFLLLLQGHLHASTTTLALKLLLYFLSSPSLRGRFRDGLSAGCWVESCMEGLDIVMDNLKSRPAVPDQSPCLLPGFRVLNDFLAYHVLIPEVYLIVSSFFLQTPLTELTDDGPRESLDLMLQWLLQKHHQQEVLQAGLCIEGALLLLGMLKAIMSRGSGDSAWEQTLSSSILQFLGLVHRSYPQDPAWRTPDFLQTLAVITFPLETQKESTSESSRKTSSPGASDEASHVTEGSQASFKTHPARRQLREFMQVLLRELLLGVSSPKQWLPLEVLLEASPDGATSQQKRDFQSEVLLSTMDIFHVPSRGDMPTLRGSKEPPPNTEAGTVPSLASISSFTQKLVEKLYSGMFSADPRHILLYILEHIMAVIENPSSQKDTIMSALYSSLNKVILYCLSKPQQSLSESLGLLSILDFLQEHWDTIFATYNSNVSFLLCLMHCLLLLNARSYPEGFGLEPKPRITPYHQVFLSPNEEVKDKKEEGLPSLGDVQHSIQKSVRTLWQQLVAQRRQTLEDAFKIDLSVKAGESEVKIEEVTPLWEETMLTSEKKSLASRSSVAHHSKVTSWSGSLSSAMRLMPGRQAKDPECRVEDFVSCIENYRRKGQELYASIYKDYVQRRKSGSIKAAAAWARMQEQLFGELGLWGQRTESTRHSQWELDRREGPARMRKRIRHLFAWEALSLGGCKESRDRKGDVSQTNAENQGTADELTTEEAESRPDEVGVDCTQLTFFPALHESLHSEDFLELCRERQVILQELLDGEKVSQKLPMVIVQGHLVSEGILLFGQQHFYICENFTLSPTGDVYCTHHCLSNISDPFIFNMCSKDRSSDHYSCQRHAYSDLRELRQARFLLQDIALEIFFHNGYSKLLVFYNSDRSKALRSFSTFQPSLKGKGTTEDPFNLRRHQGFDRTMLQKWQKREISNFEYLMYLNTLAGRTYNDYMQYPVFPWVLADYTSEMLNLTNPKTFRDLSKPMGAQTKERKSKFTQRFKDVEKIEGDMTVQCHYYTHYSSAIIVASYLVRMPPFTQAFCSLQGGSFDVADRMFHSVKSTWESASKENMSDVRELTPEFFYLPEFLTNCNAVEFGHSAMECLEPLVQLASLTHVPGELGSVQALKMPHDRHGAEWDRYEGQFPEGMMGLGMGGCMQDGTTLGDVQLPPWADGDPRKFISLHRQALESDFVSSNLHHWIDLIFGYKQQGAAAVEAVNTFHPYFYGDRIDLGSITDPLIKSTILGFISNFGQVPKQIFTKPHPSRNTTGKPPAPTKDASTPVALPGLSQSFLHSLPALRPSQVTVKGSESPKGAIGHIVPTEKAILAVEKNKLLMPPLWNRTFSWGFDDFSCCLGSYGSDKILMTFENLAAWGPCLCAVCPSPTMIITSGASAVVCVWELSLVKGRPRGLKLRQALYGHTQAVTCLTASVTFSLLVSGSQDRTCTLWDLDHLSRVACLPVHREGISAVAISDVSGTIVSCAGAHLSLWDVNGQPLASITTAWGPEGTVTCCCIVEGPAWAASHVIITGSKDGMVRIWKTEDVKMSVPSQAVMEEASTEPLSPRGHKWAKNLALSRELDVSVALSGKPGKASPGVTALAITRNQTKLLVGDEKGRIFCWSADG</sequence>
<evidence type="ECO:0000259" key="5">
    <source>
        <dbReference type="PROSITE" id="PS50197"/>
    </source>
</evidence>
<feature type="region of interest" description="Disordered" evidence="4">
    <location>
        <begin position="1"/>
        <end position="39"/>
    </location>
</feature>